<organism evidence="1">
    <name type="scientific">marine sediment metagenome</name>
    <dbReference type="NCBI Taxonomy" id="412755"/>
    <lineage>
        <taxon>unclassified sequences</taxon>
        <taxon>metagenomes</taxon>
        <taxon>ecological metagenomes</taxon>
    </lineage>
</organism>
<dbReference type="EMBL" id="BARW01013135">
    <property type="protein sequence ID" value="GAI76536.1"/>
    <property type="molecule type" value="Genomic_DNA"/>
</dbReference>
<protein>
    <submittedName>
        <fullName evidence="1">Uncharacterized protein</fullName>
    </submittedName>
</protein>
<proteinExistence type="predicted"/>
<sequence length="164" mass="19090">GRLEIPEDHPQLVRSRYYGRLRYSFRINPSMNTYRVITNPTGNRLVDITPRGPSTNIDQDRDESPIRNRVEARIFDVQPQLNALLDLAYITCGLTLEALELKEKRDFSPDPYHDENKQRAIRWGLDAVFIKNGRQVSAREYVLKMLKRTQPHRDALNLELTSGL</sequence>
<dbReference type="AlphaFoldDB" id="X1SBR1"/>
<name>X1SBR1_9ZZZZ</name>
<comment type="caution">
    <text evidence="1">The sequence shown here is derived from an EMBL/GenBank/DDBJ whole genome shotgun (WGS) entry which is preliminary data.</text>
</comment>
<accession>X1SBR1</accession>
<dbReference type="InterPro" id="IPR014746">
    <property type="entry name" value="Gln_synth/guanido_kin_cat_dom"/>
</dbReference>
<feature type="non-terminal residue" evidence="1">
    <location>
        <position position="1"/>
    </location>
</feature>
<dbReference type="InterPro" id="IPR006336">
    <property type="entry name" value="GCS2"/>
</dbReference>
<dbReference type="SUPFAM" id="SSF55931">
    <property type="entry name" value="Glutamine synthetase/guanido kinase"/>
    <property type="match status" value="1"/>
</dbReference>
<reference evidence="1" key="1">
    <citation type="journal article" date="2014" name="Front. Microbiol.">
        <title>High frequency of phylogenetically diverse reductive dehalogenase-homologous genes in deep subseafloor sedimentary metagenomes.</title>
        <authorList>
            <person name="Kawai M."/>
            <person name="Futagami T."/>
            <person name="Toyoda A."/>
            <person name="Takaki Y."/>
            <person name="Nishi S."/>
            <person name="Hori S."/>
            <person name="Arai W."/>
            <person name="Tsubouchi T."/>
            <person name="Morono Y."/>
            <person name="Uchiyama I."/>
            <person name="Ito T."/>
            <person name="Fujiyama A."/>
            <person name="Inagaki F."/>
            <person name="Takami H."/>
        </authorList>
    </citation>
    <scope>NUCLEOTIDE SEQUENCE</scope>
    <source>
        <strain evidence="1">Expedition CK06-06</strain>
    </source>
</reference>
<gene>
    <name evidence="1" type="ORF">S12H4_24284</name>
</gene>
<evidence type="ECO:0000313" key="1">
    <source>
        <dbReference type="EMBL" id="GAI76536.1"/>
    </source>
</evidence>
<feature type="non-terminal residue" evidence="1">
    <location>
        <position position="164"/>
    </location>
</feature>
<dbReference type="Gene3D" id="3.30.590.20">
    <property type="match status" value="1"/>
</dbReference>
<dbReference type="Pfam" id="PF04107">
    <property type="entry name" value="GCS2"/>
    <property type="match status" value="1"/>
</dbReference>
<dbReference type="GO" id="GO:0003824">
    <property type="term" value="F:catalytic activity"/>
    <property type="evidence" value="ECO:0007669"/>
    <property type="project" value="InterPro"/>
</dbReference>